<gene>
    <name evidence="1" type="ORF">BJ968_004486</name>
</gene>
<keyword evidence="2" id="KW-1185">Reference proteome</keyword>
<dbReference type="InterPro" id="IPR036397">
    <property type="entry name" value="RNaseH_sf"/>
</dbReference>
<dbReference type="AlphaFoldDB" id="A0A7Y9DR53"/>
<dbReference type="EMBL" id="JACCBB010000001">
    <property type="protein sequence ID" value="NYD24946.1"/>
    <property type="molecule type" value="Genomic_DNA"/>
</dbReference>
<dbReference type="RefSeq" id="WP_179755668.1">
    <property type="nucleotide sequence ID" value="NZ_BAAAGN010000015.1"/>
</dbReference>
<sequence length="202" mass="22321">MTAEAYFSTDVEADGPIPGPYSLSAIGVALCGYRTHAGDLVDVPADTDQPTFYAELRPISDTFDPEAAAVAGLDRNHLVNHGREPQQAMLAMNAFVDGTCARLTQQLGDRVRPVLACYPLGFDVMWVTWYAVHFTGRSPYGHSTHFDAKTAFATRAGRGIVGSTKRFMPAHLRSRRRHTHHALDDAREQGEMIMNIMRWDGT</sequence>
<reference evidence="1 2" key="1">
    <citation type="submission" date="2020-07" db="EMBL/GenBank/DDBJ databases">
        <title>Sequencing the genomes of 1000 actinobacteria strains.</title>
        <authorList>
            <person name="Klenk H.-P."/>
        </authorList>
    </citation>
    <scope>NUCLEOTIDE SEQUENCE [LARGE SCALE GENOMIC DNA]</scope>
    <source>
        <strain evidence="1 2">DSM 7487</strain>
    </source>
</reference>
<proteinExistence type="predicted"/>
<evidence type="ECO:0000313" key="1">
    <source>
        <dbReference type="EMBL" id="NYD24946.1"/>
    </source>
</evidence>
<accession>A0A7Y9DR53</accession>
<dbReference type="Gene3D" id="3.30.420.10">
    <property type="entry name" value="Ribonuclease H-like superfamily/Ribonuclease H"/>
    <property type="match status" value="1"/>
</dbReference>
<dbReference type="Proteomes" id="UP000521922">
    <property type="component" value="Unassembled WGS sequence"/>
</dbReference>
<dbReference type="InterPro" id="IPR012337">
    <property type="entry name" value="RNaseH-like_sf"/>
</dbReference>
<evidence type="ECO:0000313" key="2">
    <source>
        <dbReference type="Proteomes" id="UP000521922"/>
    </source>
</evidence>
<evidence type="ECO:0008006" key="3">
    <source>
        <dbReference type="Google" id="ProtNLM"/>
    </source>
</evidence>
<comment type="caution">
    <text evidence="1">The sequence shown here is derived from an EMBL/GenBank/DDBJ whole genome shotgun (WGS) entry which is preliminary data.</text>
</comment>
<organism evidence="1 2">
    <name type="scientific">Kineococcus aurantiacus</name>
    <dbReference type="NCBI Taxonomy" id="37633"/>
    <lineage>
        <taxon>Bacteria</taxon>
        <taxon>Bacillati</taxon>
        <taxon>Actinomycetota</taxon>
        <taxon>Actinomycetes</taxon>
        <taxon>Kineosporiales</taxon>
        <taxon>Kineosporiaceae</taxon>
        <taxon>Kineococcus</taxon>
    </lineage>
</organism>
<name>A0A7Y9DR53_9ACTN</name>
<dbReference type="SUPFAM" id="SSF53098">
    <property type="entry name" value="Ribonuclease H-like"/>
    <property type="match status" value="1"/>
</dbReference>
<protein>
    <recommendedName>
        <fullName evidence="3">Exonuclease</fullName>
    </recommendedName>
</protein>
<dbReference type="GO" id="GO:0003676">
    <property type="term" value="F:nucleic acid binding"/>
    <property type="evidence" value="ECO:0007669"/>
    <property type="project" value="InterPro"/>
</dbReference>